<dbReference type="Proteomes" id="UP000793456">
    <property type="component" value="Chromosome VIII"/>
</dbReference>
<comment type="caution">
    <text evidence="1">The sequence shown here is derived from an EMBL/GenBank/DDBJ whole genome shotgun (WGS) entry which is preliminary data.</text>
</comment>
<gene>
    <name evidence="1" type="ORF">E3U43_013788</name>
</gene>
<organism evidence="1 2">
    <name type="scientific">Larimichthys crocea</name>
    <name type="common">Large yellow croaker</name>
    <name type="synonym">Pseudosciaena crocea</name>
    <dbReference type="NCBI Taxonomy" id="215358"/>
    <lineage>
        <taxon>Eukaryota</taxon>
        <taxon>Metazoa</taxon>
        <taxon>Chordata</taxon>
        <taxon>Craniata</taxon>
        <taxon>Vertebrata</taxon>
        <taxon>Euteleostomi</taxon>
        <taxon>Actinopterygii</taxon>
        <taxon>Neopterygii</taxon>
        <taxon>Teleostei</taxon>
        <taxon>Neoteleostei</taxon>
        <taxon>Acanthomorphata</taxon>
        <taxon>Eupercaria</taxon>
        <taxon>Sciaenidae</taxon>
        <taxon>Larimichthys</taxon>
    </lineage>
</organism>
<sequence length="192" mass="22486">MPGLGLKKKENLSRMERFTEDLPAGRISVRVLRQERTHHTLSNEMQLSIMNRVKNGELSIDDALNQARQDRKQLLKDRSLAEEEPSQYNFSVHKHGRYRWQKRVLQIDFKTKMLCSIEKGIIKRQLPFFIVKSCDDGVGSRFSISFKGHHDYELEAMSLEDKHKMIQLVNRIIYGNIYSDPQEGNAETRQQP</sequence>
<evidence type="ECO:0000313" key="1">
    <source>
        <dbReference type="EMBL" id="TMS16495.1"/>
    </source>
</evidence>
<accession>A0ACD3RAT4</accession>
<reference evidence="1" key="1">
    <citation type="submission" date="2018-11" db="EMBL/GenBank/DDBJ databases">
        <title>The sequence and de novo assembly of Larimichthys crocea genome using PacBio and Hi-C technologies.</title>
        <authorList>
            <person name="Xu P."/>
            <person name="Chen B."/>
            <person name="Zhou Z."/>
            <person name="Ke Q."/>
            <person name="Wu Y."/>
            <person name="Bai H."/>
            <person name="Pu F."/>
        </authorList>
    </citation>
    <scope>NUCLEOTIDE SEQUENCE</scope>
    <source>
        <tissue evidence="1">Muscle</tissue>
    </source>
</reference>
<keyword evidence="2" id="KW-1185">Reference proteome</keyword>
<evidence type="ECO:0000313" key="2">
    <source>
        <dbReference type="Proteomes" id="UP000793456"/>
    </source>
</evidence>
<proteinExistence type="predicted"/>
<name>A0ACD3RAT4_LARCR</name>
<protein>
    <submittedName>
        <fullName evidence="1">Uncharacterized protein</fullName>
    </submittedName>
</protein>
<dbReference type="EMBL" id="CM011681">
    <property type="protein sequence ID" value="TMS16495.1"/>
    <property type="molecule type" value="Genomic_DNA"/>
</dbReference>